<evidence type="ECO:0000313" key="1">
    <source>
        <dbReference type="EMBL" id="CCB61253.1"/>
    </source>
</evidence>
<name>F6I2T6_VITVI</name>
<dbReference type="EMBL" id="FN596738">
    <property type="protein sequence ID" value="CCB61253.1"/>
    <property type="molecule type" value="Genomic_DNA"/>
</dbReference>
<organism evidence="1 2">
    <name type="scientific">Vitis vinifera</name>
    <name type="common">Grape</name>
    <dbReference type="NCBI Taxonomy" id="29760"/>
    <lineage>
        <taxon>Eukaryota</taxon>
        <taxon>Viridiplantae</taxon>
        <taxon>Streptophyta</taxon>
        <taxon>Embryophyta</taxon>
        <taxon>Tracheophyta</taxon>
        <taxon>Spermatophyta</taxon>
        <taxon>Magnoliopsida</taxon>
        <taxon>eudicotyledons</taxon>
        <taxon>Gunneridae</taxon>
        <taxon>Pentapetalae</taxon>
        <taxon>rosids</taxon>
        <taxon>Vitales</taxon>
        <taxon>Vitaceae</taxon>
        <taxon>Viteae</taxon>
        <taxon>Vitis</taxon>
    </lineage>
</organism>
<dbReference type="Proteomes" id="UP000009183">
    <property type="component" value="Chromosome 16"/>
</dbReference>
<protein>
    <submittedName>
        <fullName evidence="1">Uncharacterized protein</fullName>
    </submittedName>
</protein>
<dbReference type="InParanoid" id="F6I2T6"/>
<gene>
    <name evidence="1" type="ordered locus">VIT_16s0013g01880</name>
</gene>
<sequence>MHHIASKSIIHNLWPEFRNDSKDVLGDIGCIRHQVLWEILDVYDIKSYYRLLSLKNVEMAKLLISFMAFLLDRPDAYDHVLMIRLHGHGMVQSV</sequence>
<dbReference type="AlphaFoldDB" id="F6I2T6"/>
<dbReference type="PaxDb" id="29760-VIT_16s0013g01880.t01"/>
<keyword evidence="2" id="KW-1185">Reference proteome</keyword>
<dbReference type="HOGENOM" id="CLU_2390461_0_0_1"/>
<proteinExistence type="predicted"/>
<evidence type="ECO:0000313" key="2">
    <source>
        <dbReference type="Proteomes" id="UP000009183"/>
    </source>
</evidence>
<accession>F6I2T6</accession>
<reference evidence="2" key="1">
    <citation type="journal article" date="2007" name="Nature">
        <title>The grapevine genome sequence suggests ancestral hexaploidization in major angiosperm phyla.</title>
        <authorList>
            <consortium name="The French-Italian Public Consortium for Grapevine Genome Characterization."/>
            <person name="Jaillon O."/>
            <person name="Aury J.-M."/>
            <person name="Noel B."/>
            <person name="Policriti A."/>
            <person name="Clepet C."/>
            <person name="Casagrande A."/>
            <person name="Choisne N."/>
            <person name="Aubourg S."/>
            <person name="Vitulo N."/>
            <person name="Jubin C."/>
            <person name="Vezzi A."/>
            <person name="Legeai F."/>
            <person name="Hugueney P."/>
            <person name="Dasilva C."/>
            <person name="Horner D."/>
            <person name="Mica E."/>
            <person name="Jublot D."/>
            <person name="Poulain J."/>
            <person name="Bruyere C."/>
            <person name="Billault A."/>
            <person name="Segurens B."/>
            <person name="Gouyvenoux M."/>
            <person name="Ugarte E."/>
            <person name="Cattonaro F."/>
            <person name="Anthouard V."/>
            <person name="Vico V."/>
            <person name="Del Fabbro C."/>
            <person name="Alaux M."/>
            <person name="Di Gaspero G."/>
            <person name="Dumas V."/>
            <person name="Felice N."/>
            <person name="Paillard S."/>
            <person name="Juman I."/>
            <person name="Moroldo M."/>
            <person name="Scalabrin S."/>
            <person name="Canaguier A."/>
            <person name="Le Clainche I."/>
            <person name="Malacrida G."/>
            <person name="Durand E."/>
            <person name="Pesole G."/>
            <person name="Laucou V."/>
            <person name="Chatelet P."/>
            <person name="Merdinoglu D."/>
            <person name="Delledonne M."/>
            <person name="Pezzotti M."/>
            <person name="Lecharny A."/>
            <person name="Scarpelli C."/>
            <person name="Artiguenave F."/>
            <person name="Pe M.E."/>
            <person name="Valle G."/>
            <person name="Morgante M."/>
            <person name="Caboche M."/>
            <person name="Adam-Blondon A.-F."/>
            <person name="Weissenbach J."/>
            <person name="Quetier F."/>
            <person name="Wincker P."/>
        </authorList>
    </citation>
    <scope>NUCLEOTIDE SEQUENCE [LARGE SCALE GENOMIC DNA]</scope>
    <source>
        <strain evidence="2">cv. Pinot noir / PN40024</strain>
    </source>
</reference>